<evidence type="ECO:0000256" key="1">
    <source>
        <dbReference type="SAM" id="MobiDB-lite"/>
    </source>
</evidence>
<dbReference type="EMBL" id="JH598388">
    <property type="status" value="NOT_ANNOTATED_CDS"/>
    <property type="molecule type" value="Genomic_DNA"/>
</dbReference>
<dbReference type="InParanoid" id="M4B5B4"/>
<dbReference type="HOGENOM" id="CLU_1985882_0_0_1"/>
<evidence type="ECO:0000313" key="2">
    <source>
        <dbReference type="EnsemblProtists" id="HpaP801464"/>
    </source>
</evidence>
<accession>M4B5B4</accession>
<protein>
    <submittedName>
        <fullName evidence="2">Uncharacterized protein</fullName>
    </submittedName>
</protein>
<dbReference type="VEuPathDB" id="FungiDB:HpaG801464"/>
<evidence type="ECO:0000313" key="3">
    <source>
        <dbReference type="Proteomes" id="UP000011713"/>
    </source>
</evidence>
<sequence>MSSGSRSGGGGPSERDDEDDEWWAKDPAEELAVLQSDVSNACSWWRWSSSSWRLLPLKNLLLLLAMLKSKRLRPMDAREREGELEREGDERKGNEADARARRGKRGGLDASCCSLCEAETATGRLC</sequence>
<feature type="compositionally biased region" description="Gly residues" evidence="1">
    <location>
        <begin position="1"/>
        <end position="12"/>
    </location>
</feature>
<dbReference type="AlphaFoldDB" id="M4B5B4"/>
<organism evidence="2 3">
    <name type="scientific">Hyaloperonospora arabidopsidis (strain Emoy2)</name>
    <name type="common">Downy mildew agent</name>
    <name type="synonym">Peronospora arabidopsidis</name>
    <dbReference type="NCBI Taxonomy" id="559515"/>
    <lineage>
        <taxon>Eukaryota</taxon>
        <taxon>Sar</taxon>
        <taxon>Stramenopiles</taxon>
        <taxon>Oomycota</taxon>
        <taxon>Peronosporomycetes</taxon>
        <taxon>Peronosporales</taxon>
        <taxon>Peronosporaceae</taxon>
        <taxon>Hyaloperonospora</taxon>
    </lineage>
</organism>
<dbReference type="EnsemblProtists" id="HpaT801464">
    <property type="protein sequence ID" value="HpaP801464"/>
    <property type="gene ID" value="HpaG801464"/>
</dbReference>
<feature type="compositionally biased region" description="Basic and acidic residues" evidence="1">
    <location>
        <begin position="75"/>
        <end position="100"/>
    </location>
</feature>
<keyword evidence="3" id="KW-1185">Reference proteome</keyword>
<name>M4B5B4_HYAAE</name>
<proteinExistence type="predicted"/>
<dbReference type="Proteomes" id="UP000011713">
    <property type="component" value="Unassembled WGS sequence"/>
</dbReference>
<reference evidence="2" key="2">
    <citation type="submission" date="2015-06" db="UniProtKB">
        <authorList>
            <consortium name="EnsemblProtists"/>
        </authorList>
    </citation>
    <scope>IDENTIFICATION</scope>
    <source>
        <strain evidence="2">Emoy2</strain>
    </source>
</reference>
<feature type="region of interest" description="Disordered" evidence="1">
    <location>
        <begin position="75"/>
        <end position="109"/>
    </location>
</feature>
<reference evidence="3" key="1">
    <citation type="journal article" date="2010" name="Science">
        <title>Signatures of adaptation to obligate biotrophy in the Hyaloperonospora arabidopsidis genome.</title>
        <authorList>
            <person name="Baxter L."/>
            <person name="Tripathy S."/>
            <person name="Ishaque N."/>
            <person name="Boot N."/>
            <person name="Cabral A."/>
            <person name="Kemen E."/>
            <person name="Thines M."/>
            <person name="Ah-Fong A."/>
            <person name="Anderson R."/>
            <person name="Badejoko W."/>
            <person name="Bittner-Eddy P."/>
            <person name="Boore J.L."/>
            <person name="Chibucos M.C."/>
            <person name="Coates M."/>
            <person name="Dehal P."/>
            <person name="Delehaunty K."/>
            <person name="Dong S."/>
            <person name="Downton P."/>
            <person name="Dumas B."/>
            <person name="Fabro G."/>
            <person name="Fronick C."/>
            <person name="Fuerstenberg S.I."/>
            <person name="Fulton L."/>
            <person name="Gaulin E."/>
            <person name="Govers F."/>
            <person name="Hughes L."/>
            <person name="Humphray S."/>
            <person name="Jiang R.H."/>
            <person name="Judelson H."/>
            <person name="Kamoun S."/>
            <person name="Kyung K."/>
            <person name="Meijer H."/>
            <person name="Minx P."/>
            <person name="Morris P."/>
            <person name="Nelson J."/>
            <person name="Phuntumart V."/>
            <person name="Qutob D."/>
            <person name="Rehmany A."/>
            <person name="Rougon-Cardoso A."/>
            <person name="Ryden P."/>
            <person name="Torto-Alalibo T."/>
            <person name="Studholme D."/>
            <person name="Wang Y."/>
            <person name="Win J."/>
            <person name="Wood J."/>
            <person name="Clifton S.W."/>
            <person name="Rogers J."/>
            <person name="Van den Ackerveken G."/>
            <person name="Jones J.D."/>
            <person name="McDowell J.M."/>
            <person name="Beynon J."/>
            <person name="Tyler B.M."/>
        </authorList>
    </citation>
    <scope>NUCLEOTIDE SEQUENCE [LARGE SCALE GENOMIC DNA]</scope>
    <source>
        <strain evidence="3">Emoy2</strain>
    </source>
</reference>
<feature type="region of interest" description="Disordered" evidence="1">
    <location>
        <begin position="1"/>
        <end position="26"/>
    </location>
</feature>